<dbReference type="PANTHER" id="PTHR43764">
    <property type="entry name" value="MOLYBDENUM COFACTOR BIOSYNTHESIS"/>
    <property type="match status" value="1"/>
</dbReference>
<dbReference type="SUPFAM" id="SSF54690">
    <property type="entry name" value="Molybdopterin synthase subunit MoaE"/>
    <property type="match status" value="1"/>
</dbReference>
<name>A0A3G6IWT0_9CORY</name>
<dbReference type="SMART" id="SM00852">
    <property type="entry name" value="MoCF_biosynth"/>
    <property type="match status" value="1"/>
</dbReference>
<dbReference type="GO" id="GO:0006777">
    <property type="term" value="P:Mo-molybdopterin cofactor biosynthetic process"/>
    <property type="evidence" value="ECO:0007669"/>
    <property type="project" value="UniProtKB-KW"/>
</dbReference>
<dbReference type="Pfam" id="PF02391">
    <property type="entry name" value="MoaE"/>
    <property type="match status" value="1"/>
</dbReference>
<dbReference type="InterPro" id="IPR036425">
    <property type="entry name" value="MoaB/Mog-like_dom_sf"/>
</dbReference>
<dbReference type="InterPro" id="IPR003448">
    <property type="entry name" value="Mopterin_biosynth_MoaE"/>
</dbReference>
<dbReference type="CDD" id="cd00756">
    <property type="entry name" value="MoaE"/>
    <property type="match status" value="1"/>
</dbReference>
<evidence type="ECO:0000259" key="3">
    <source>
        <dbReference type="SMART" id="SM00852"/>
    </source>
</evidence>
<dbReference type="CDD" id="cd00886">
    <property type="entry name" value="MogA_MoaB"/>
    <property type="match status" value="1"/>
</dbReference>
<dbReference type="PANTHER" id="PTHR43764:SF1">
    <property type="entry name" value="MOLYBDOPTERIN MOLYBDOTRANSFERASE"/>
    <property type="match status" value="1"/>
</dbReference>
<dbReference type="InterPro" id="IPR001453">
    <property type="entry name" value="MoaB/Mog_dom"/>
</dbReference>
<evidence type="ECO:0000313" key="5">
    <source>
        <dbReference type="Proteomes" id="UP000271426"/>
    </source>
</evidence>
<dbReference type="OrthoDB" id="9794429at2"/>
<dbReference type="EC" id="2.8.1.12" evidence="4"/>
<dbReference type="Proteomes" id="UP000271426">
    <property type="component" value="Chromosome"/>
</dbReference>
<proteinExistence type="predicted"/>
<dbReference type="RefSeq" id="WP_123961086.1">
    <property type="nucleotide sequence ID" value="NZ_CP033898.1"/>
</dbReference>
<dbReference type="EMBL" id="CP033898">
    <property type="protein sequence ID" value="AZA10249.1"/>
    <property type="molecule type" value="Genomic_DNA"/>
</dbReference>
<dbReference type="GO" id="GO:0030366">
    <property type="term" value="F:molybdopterin synthase activity"/>
    <property type="evidence" value="ECO:0007669"/>
    <property type="project" value="UniProtKB-EC"/>
</dbReference>
<dbReference type="PROSITE" id="PS01078">
    <property type="entry name" value="MOCF_BIOSYNTHESIS_1"/>
    <property type="match status" value="1"/>
</dbReference>
<keyword evidence="4" id="KW-0808">Transferase</keyword>
<dbReference type="InterPro" id="IPR008284">
    <property type="entry name" value="MoCF_biosynth_CS"/>
</dbReference>
<organism evidence="4 5">
    <name type="scientific">Corynebacterium pseudopelargi</name>
    <dbReference type="NCBI Taxonomy" id="2080757"/>
    <lineage>
        <taxon>Bacteria</taxon>
        <taxon>Bacillati</taxon>
        <taxon>Actinomycetota</taxon>
        <taxon>Actinomycetes</taxon>
        <taxon>Mycobacteriales</taxon>
        <taxon>Corynebacteriaceae</taxon>
        <taxon>Corynebacterium</taxon>
    </lineage>
</organism>
<dbReference type="AlphaFoldDB" id="A0A3G6IWT0"/>
<evidence type="ECO:0000256" key="2">
    <source>
        <dbReference type="ARBA" id="ARBA00023150"/>
    </source>
</evidence>
<reference evidence="4 5" key="1">
    <citation type="submission" date="2018-11" db="EMBL/GenBank/DDBJ databases">
        <authorList>
            <person name="Kleinhagauer T."/>
            <person name="Glaeser S.P."/>
            <person name="Spergser J."/>
            <person name="Ruckert C."/>
            <person name="Kaempfer P."/>
            <person name="Busse H.-J."/>
        </authorList>
    </citation>
    <scope>NUCLEOTIDE SEQUENCE [LARGE SCALE GENOMIC DNA]</scope>
    <source>
        <strain evidence="4 5">812CH</strain>
    </source>
</reference>
<evidence type="ECO:0000256" key="1">
    <source>
        <dbReference type="ARBA" id="ARBA00005046"/>
    </source>
</evidence>
<feature type="domain" description="MoaB/Mog" evidence="3">
    <location>
        <begin position="6"/>
        <end position="145"/>
    </location>
</feature>
<dbReference type="Gene3D" id="3.90.1170.40">
    <property type="entry name" value="Molybdopterin biosynthesis MoaE subunit"/>
    <property type="match status" value="1"/>
</dbReference>
<dbReference type="Gene3D" id="3.40.980.10">
    <property type="entry name" value="MoaB/Mog-like domain"/>
    <property type="match status" value="1"/>
</dbReference>
<dbReference type="Pfam" id="PF00994">
    <property type="entry name" value="MoCF_biosynth"/>
    <property type="match status" value="1"/>
</dbReference>
<gene>
    <name evidence="4" type="primary">moaE1</name>
    <name evidence="4" type="ORF">CPPEL_10785</name>
</gene>
<accession>A0A3G6IWT0</accession>
<sequence>MKRSARVLVASTRAAAGTYEDTTGPELVRWLRSLGFDTPEATVVADKDVAWGVEKLLGADILITTGGTGIGPEDQTVEAAQAHIDKPMPAIMHAIWQEGLKNTPYAVLSRGVAGMAGRSFICTLPGNPNAVRDATTVLEPLLGAIIDTARGNTHQGHNDPEYVQAQTGKVIAASINDSPIDAEHARRETATPAMGAVVTFDGVVRDHDGGEAVADLTYTAHPDAENVMREVCERIAAEHPNARIYAAHRTGPLAIGDTAFLVVAAAAHRHDAFHAASALADAVKAEVPIWKEQHLRDGRTQWVGIE</sequence>
<dbReference type="KEGG" id="cpso:CPPEL_10785"/>
<keyword evidence="5" id="KW-1185">Reference proteome</keyword>
<comment type="pathway">
    <text evidence="1">Cofactor biosynthesis; molybdopterin biosynthesis.</text>
</comment>
<dbReference type="InterPro" id="IPR036563">
    <property type="entry name" value="MoaE_sf"/>
</dbReference>
<dbReference type="SUPFAM" id="SSF53218">
    <property type="entry name" value="Molybdenum cofactor biosynthesis proteins"/>
    <property type="match status" value="1"/>
</dbReference>
<evidence type="ECO:0000313" key="4">
    <source>
        <dbReference type="EMBL" id="AZA10249.1"/>
    </source>
</evidence>
<keyword evidence="2" id="KW-0501">Molybdenum cofactor biosynthesis</keyword>
<dbReference type="InterPro" id="IPR051920">
    <property type="entry name" value="MPT_Adenylyltrnsfr/MoaC-Rel"/>
</dbReference>
<protein>
    <submittedName>
        <fullName evidence="4">Molybdopterin synthase catalytic subunit 1</fullName>
        <ecNumber evidence="4">2.8.1.12</ecNumber>
    </submittedName>
</protein>
<dbReference type="UniPathway" id="UPA00344"/>